<accession>A0A0F9AUY0</accession>
<dbReference type="EMBL" id="LAZR01052743">
    <property type="protein sequence ID" value="KKK82284.1"/>
    <property type="molecule type" value="Genomic_DNA"/>
</dbReference>
<organism evidence="1">
    <name type="scientific">marine sediment metagenome</name>
    <dbReference type="NCBI Taxonomy" id="412755"/>
    <lineage>
        <taxon>unclassified sequences</taxon>
        <taxon>metagenomes</taxon>
        <taxon>ecological metagenomes</taxon>
    </lineage>
</organism>
<gene>
    <name evidence="1" type="ORF">LCGC14_2804940</name>
</gene>
<protein>
    <submittedName>
        <fullName evidence="1">Uncharacterized protein</fullName>
    </submittedName>
</protein>
<evidence type="ECO:0000313" key="1">
    <source>
        <dbReference type="EMBL" id="KKK82284.1"/>
    </source>
</evidence>
<sequence>MVILPPQSEMCVSVECSANGITGRHPDGSSVSIEWGSLTSVTIRTTDQGPVSDDVIWVLEGEEVSCVIPQGIPGEGELLAHLQQLPKFNNDEVTAAMCCCENAEFVCWRSEHSL</sequence>
<dbReference type="AlphaFoldDB" id="A0A0F9AUY0"/>
<name>A0A0F9AUY0_9ZZZZ</name>
<reference evidence="1" key="1">
    <citation type="journal article" date="2015" name="Nature">
        <title>Complex archaea that bridge the gap between prokaryotes and eukaryotes.</title>
        <authorList>
            <person name="Spang A."/>
            <person name="Saw J.H."/>
            <person name="Jorgensen S.L."/>
            <person name="Zaremba-Niedzwiedzka K."/>
            <person name="Martijn J."/>
            <person name="Lind A.E."/>
            <person name="van Eijk R."/>
            <person name="Schleper C."/>
            <person name="Guy L."/>
            <person name="Ettema T.J."/>
        </authorList>
    </citation>
    <scope>NUCLEOTIDE SEQUENCE</scope>
</reference>
<comment type="caution">
    <text evidence="1">The sequence shown here is derived from an EMBL/GenBank/DDBJ whole genome shotgun (WGS) entry which is preliminary data.</text>
</comment>
<proteinExistence type="predicted"/>